<feature type="domain" description="DinB-like" evidence="1">
    <location>
        <begin position="29"/>
        <end position="178"/>
    </location>
</feature>
<gene>
    <name evidence="2" type="ORF">GCM10010326_00470</name>
</gene>
<protein>
    <recommendedName>
        <fullName evidence="1">DinB-like domain-containing protein</fullName>
    </recommendedName>
</protein>
<evidence type="ECO:0000259" key="1">
    <source>
        <dbReference type="Pfam" id="PF12867"/>
    </source>
</evidence>
<reference evidence="3" key="1">
    <citation type="journal article" date="2019" name="Int. J. Syst. Evol. Microbiol.">
        <title>The Global Catalogue of Microorganisms (GCM) 10K type strain sequencing project: providing services to taxonomists for standard genome sequencing and annotation.</title>
        <authorList>
            <consortium name="The Broad Institute Genomics Platform"/>
            <consortium name="The Broad Institute Genome Sequencing Center for Infectious Disease"/>
            <person name="Wu L."/>
            <person name="Ma J."/>
        </authorList>
    </citation>
    <scope>NUCLEOTIDE SEQUENCE [LARGE SCALE GENOMIC DNA]</scope>
    <source>
        <strain evidence="3">JCM 4594</strain>
    </source>
</reference>
<evidence type="ECO:0000313" key="2">
    <source>
        <dbReference type="EMBL" id="GGY13185.1"/>
    </source>
</evidence>
<keyword evidence="3" id="KW-1185">Reference proteome</keyword>
<sequence>MGWVAQRGREEGALVNNDVGWQELTLGLFRRIRSDLVKTVDGAAIASLDWKASPASNSAGWLAWHIARGQDRNLSEMIGPPQVWVSDGWAARFGRPADPTDTGFGHSEEQAAAFRSPGDHVLLAYHGAVHELAERYLSAAPDSDLGRVVVSPTLGNVHTVEERLRGLITDSFAHLGQIALLRGLMHDGVR</sequence>
<comment type="caution">
    <text evidence="2">The sequence shown here is derived from an EMBL/GenBank/DDBJ whole genome shotgun (WGS) entry which is preliminary data.</text>
</comment>
<dbReference type="Gene3D" id="1.20.120.450">
    <property type="entry name" value="dinb family like domain"/>
    <property type="match status" value="1"/>
</dbReference>
<dbReference type="EMBL" id="BMUU01000001">
    <property type="protein sequence ID" value="GGY13185.1"/>
    <property type="molecule type" value="Genomic_DNA"/>
</dbReference>
<dbReference type="InterPro" id="IPR034660">
    <property type="entry name" value="DinB/YfiT-like"/>
</dbReference>
<dbReference type="Pfam" id="PF12867">
    <property type="entry name" value="DinB_2"/>
    <property type="match status" value="1"/>
</dbReference>
<dbReference type="SUPFAM" id="SSF109854">
    <property type="entry name" value="DinB/YfiT-like putative metalloenzymes"/>
    <property type="match status" value="1"/>
</dbReference>
<proteinExistence type="predicted"/>
<evidence type="ECO:0000313" key="3">
    <source>
        <dbReference type="Proteomes" id="UP000600946"/>
    </source>
</evidence>
<dbReference type="Proteomes" id="UP000600946">
    <property type="component" value="Unassembled WGS sequence"/>
</dbReference>
<name>A0ABQ2ZHE5_9ACTN</name>
<accession>A0ABQ2ZHE5</accession>
<organism evidence="2 3">
    <name type="scientific">Streptomyces xanthochromogenes</name>
    <dbReference type="NCBI Taxonomy" id="67384"/>
    <lineage>
        <taxon>Bacteria</taxon>
        <taxon>Bacillati</taxon>
        <taxon>Actinomycetota</taxon>
        <taxon>Actinomycetes</taxon>
        <taxon>Kitasatosporales</taxon>
        <taxon>Streptomycetaceae</taxon>
        <taxon>Streptomyces</taxon>
    </lineage>
</organism>
<dbReference type="InterPro" id="IPR024775">
    <property type="entry name" value="DinB-like"/>
</dbReference>